<keyword evidence="2" id="KW-1185">Reference proteome</keyword>
<comment type="caution">
    <text evidence="1">The sequence shown here is derived from an EMBL/GenBank/DDBJ whole genome shotgun (WGS) entry which is preliminary data.</text>
</comment>
<reference evidence="2" key="1">
    <citation type="journal article" date="2019" name="Int. J. Syst. Evol. Microbiol.">
        <title>The Global Catalogue of Microorganisms (GCM) 10K type strain sequencing project: providing services to taxonomists for standard genome sequencing and annotation.</title>
        <authorList>
            <consortium name="The Broad Institute Genomics Platform"/>
            <consortium name="The Broad Institute Genome Sequencing Center for Infectious Disease"/>
            <person name="Wu L."/>
            <person name="Ma J."/>
        </authorList>
    </citation>
    <scope>NUCLEOTIDE SEQUENCE [LARGE SCALE GENOMIC DNA]</scope>
    <source>
        <strain evidence="2">KCTC 42217</strain>
    </source>
</reference>
<dbReference type="Proteomes" id="UP001597387">
    <property type="component" value="Unassembled WGS sequence"/>
</dbReference>
<dbReference type="RefSeq" id="WP_255904084.1">
    <property type="nucleotide sequence ID" value="NZ_JAFMZO010000004.1"/>
</dbReference>
<proteinExistence type="predicted"/>
<name>A0ABW4ZR76_9SPHI</name>
<evidence type="ECO:0000313" key="1">
    <source>
        <dbReference type="EMBL" id="MFD2164336.1"/>
    </source>
</evidence>
<organism evidence="1 2">
    <name type="scientific">Paradesertivirga mongoliensis</name>
    <dbReference type="NCBI Taxonomy" id="2100740"/>
    <lineage>
        <taxon>Bacteria</taxon>
        <taxon>Pseudomonadati</taxon>
        <taxon>Bacteroidota</taxon>
        <taxon>Sphingobacteriia</taxon>
        <taxon>Sphingobacteriales</taxon>
        <taxon>Sphingobacteriaceae</taxon>
        <taxon>Paradesertivirga</taxon>
    </lineage>
</organism>
<evidence type="ECO:0008006" key="3">
    <source>
        <dbReference type="Google" id="ProtNLM"/>
    </source>
</evidence>
<sequence>MKAIKIACFLCLFPFVIAFMNPEDLLLQLEQRLSLYHKENPSTHLFLHLDKSVYSQNEDVWFKAYVLDGNVIDNEVLYVRLTNEKKQVMLSEQFPMYDIRSHGEILLPDTLKDGNYYLYAYTDRMINFKESDIFVQNIKVQRNVAKRLEASASVTDTANIRRGKQIQVVVKLKEGIYLQKGIKGTYELLDGKKVLKSARITTNTFGEAFINFTYPPLDNEKSLRVRVVFNRNSDYAELELNLRHEGNPVKIKLFPEGGHLLKGFNSKVMVEALDINKYPVSANLSLMENNREIKKFRTNIYGIASITFKPLPGSSYTIKHTDNNNSATQYPVDVEDKGYALSVTQRGNKSIAAIKNRSESGNALLVFRTLDKILLAKPLSVAAGDSIAVPFIFREIPKEVVSIFVLDESLNVKSERLILNKPGQEDYKVSLTTQQSVYGTRKKVEVNLEVKNGEGKPVAANLSIAVVEKSRINSETYRNILNAYYYRFLDGTNCNRYISETIERDIDDLLITKNWLNSNTQQVIKYIEQGPVKLFANTGGVSGTVQYNFKKAPELKKFVILSKEKGVIINVNPDKTFSIRPHSLLSSRSNKWNLKQSIEFSQLYTIAYNNYDLNFDKRITQGNALFIPEVFNAFDNNKPSEVTKAGNLLKTVEIKRKSQQLVTTQNIGTTGCSAYVCRNNILNCKNHPGDMGVPEEGRVYASPQGPVVYRCRTTGEEWLIKNIIIPKEFQVTDFEREKIEEPTFETTLYWNPNFGTPESGQNTFTFFSNDVKADFVIIAQGIDVNTLKPMFGKTTFSVK</sequence>
<evidence type="ECO:0000313" key="2">
    <source>
        <dbReference type="Proteomes" id="UP001597387"/>
    </source>
</evidence>
<dbReference type="EMBL" id="JBHUHZ010000003">
    <property type="protein sequence ID" value="MFD2164336.1"/>
    <property type="molecule type" value="Genomic_DNA"/>
</dbReference>
<dbReference type="Gene3D" id="2.60.40.1930">
    <property type="match status" value="1"/>
</dbReference>
<accession>A0ABW4ZR76</accession>
<gene>
    <name evidence="1" type="ORF">ACFSJU_18145</name>
</gene>
<protein>
    <recommendedName>
        <fullName evidence="3">MG2 domain-containing protein</fullName>
    </recommendedName>
</protein>